<feature type="region of interest" description="Disordered" evidence="1">
    <location>
        <begin position="1"/>
        <end position="29"/>
    </location>
</feature>
<comment type="caution">
    <text evidence="2">The sequence shown here is derived from an EMBL/GenBank/DDBJ whole genome shotgun (WGS) entry which is preliminary data.</text>
</comment>
<feature type="non-terminal residue" evidence="2">
    <location>
        <position position="1"/>
    </location>
</feature>
<dbReference type="AlphaFoldDB" id="X1M284"/>
<sequence length="29" mass="3366">KYPSFTKSNTLNRKAKRPVCVRTRTGREA</sequence>
<accession>X1M284</accession>
<proteinExistence type="predicted"/>
<gene>
    <name evidence="2" type="ORF">S06H3_28043</name>
</gene>
<evidence type="ECO:0000313" key="2">
    <source>
        <dbReference type="EMBL" id="GAI25712.1"/>
    </source>
</evidence>
<dbReference type="EMBL" id="BARV01016331">
    <property type="protein sequence ID" value="GAI25712.1"/>
    <property type="molecule type" value="Genomic_DNA"/>
</dbReference>
<organism evidence="2">
    <name type="scientific">marine sediment metagenome</name>
    <dbReference type="NCBI Taxonomy" id="412755"/>
    <lineage>
        <taxon>unclassified sequences</taxon>
        <taxon>metagenomes</taxon>
        <taxon>ecological metagenomes</taxon>
    </lineage>
</organism>
<protein>
    <submittedName>
        <fullName evidence="2">Uncharacterized protein</fullName>
    </submittedName>
</protein>
<name>X1M284_9ZZZZ</name>
<feature type="compositionally biased region" description="Polar residues" evidence="1">
    <location>
        <begin position="1"/>
        <end position="12"/>
    </location>
</feature>
<evidence type="ECO:0000256" key="1">
    <source>
        <dbReference type="SAM" id="MobiDB-lite"/>
    </source>
</evidence>
<reference evidence="2" key="1">
    <citation type="journal article" date="2014" name="Front. Microbiol.">
        <title>High frequency of phylogenetically diverse reductive dehalogenase-homologous genes in deep subseafloor sedimentary metagenomes.</title>
        <authorList>
            <person name="Kawai M."/>
            <person name="Futagami T."/>
            <person name="Toyoda A."/>
            <person name="Takaki Y."/>
            <person name="Nishi S."/>
            <person name="Hori S."/>
            <person name="Arai W."/>
            <person name="Tsubouchi T."/>
            <person name="Morono Y."/>
            <person name="Uchiyama I."/>
            <person name="Ito T."/>
            <person name="Fujiyama A."/>
            <person name="Inagaki F."/>
            <person name="Takami H."/>
        </authorList>
    </citation>
    <scope>NUCLEOTIDE SEQUENCE</scope>
    <source>
        <strain evidence="2">Expedition CK06-06</strain>
    </source>
</reference>